<dbReference type="InterPro" id="IPR025202">
    <property type="entry name" value="PLD-like_dom"/>
</dbReference>
<dbReference type="SUPFAM" id="SSF56024">
    <property type="entry name" value="Phospholipase D/nuclease"/>
    <property type="match status" value="1"/>
</dbReference>
<comment type="caution">
    <text evidence="4">The sequence shown here is derived from an EMBL/GenBank/DDBJ whole genome shotgun (WGS) entry which is preliminary data.</text>
</comment>
<evidence type="ECO:0000313" key="5">
    <source>
        <dbReference type="EMBL" id="TNC52682.1"/>
    </source>
</evidence>
<dbReference type="GO" id="GO:0003677">
    <property type="term" value="F:DNA binding"/>
    <property type="evidence" value="ECO:0007669"/>
    <property type="project" value="InterPro"/>
</dbReference>
<dbReference type="InterPro" id="IPR052511">
    <property type="entry name" value="ATP-dep_Helicase"/>
</dbReference>
<dbReference type="Gene3D" id="3.30.870.10">
    <property type="entry name" value="Endonuclease Chain A"/>
    <property type="match status" value="1"/>
</dbReference>
<dbReference type="CDD" id="cd18032">
    <property type="entry name" value="DEXHc_RE_I_III_res"/>
    <property type="match status" value="1"/>
</dbReference>
<feature type="domain" description="PLD phosphodiesterase" evidence="1">
    <location>
        <begin position="201"/>
        <end position="232"/>
    </location>
</feature>
<dbReference type="RefSeq" id="WP_139104922.1">
    <property type="nucleotide sequence ID" value="NZ_VDFR01000001.1"/>
</dbReference>
<evidence type="ECO:0000259" key="2">
    <source>
        <dbReference type="PROSITE" id="PS51192"/>
    </source>
</evidence>
<organism evidence="4 6">
    <name type="scientific">Mumia zhuanghuii</name>
    <dbReference type="NCBI Taxonomy" id="2585211"/>
    <lineage>
        <taxon>Bacteria</taxon>
        <taxon>Bacillati</taxon>
        <taxon>Actinomycetota</taxon>
        <taxon>Actinomycetes</taxon>
        <taxon>Propionibacteriales</taxon>
        <taxon>Nocardioidaceae</taxon>
        <taxon>Mumia</taxon>
    </lineage>
</organism>
<dbReference type="PANTHER" id="PTHR47962">
    <property type="entry name" value="ATP-DEPENDENT HELICASE LHR-RELATED-RELATED"/>
    <property type="match status" value="1"/>
</dbReference>
<dbReference type="PANTHER" id="PTHR47962:SF7">
    <property type="entry name" value="MITOCHONDRIAL ATP-DEPENDENT HELICASE IRC3-RELATED"/>
    <property type="match status" value="1"/>
</dbReference>
<dbReference type="InterPro" id="IPR027417">
    <property type="entry name" value="P-loop_NTPase"/>
</dbReference>
<dbReference type="Proteomes" id="UP000306740">
    <property type="component" value="Unassembled WGS sequence"/>
</dbReference>
<dbReference type="PROSITE" id="PS51192">
    <property type="entry name" value="HELICASE_ATP_BIND_1"/>
    <property type="match status" value="1"/>
</dbReference>
<dbReference type="Gene3D" id="3.40.50.300">
    <property type="entry name" value="P-loop containing nucleotide triphosphate hydrolases"/>
    <property type="match status" value="2"/>
</dbReference>
<dbReference type="InterPro" id="IPR001650">
    <property type="entry name" value="Helicase_C-like"/>
</dbReference>
<dbReference type="CDD" id="cd09203">
    <property type="entry name" value="PLDc_N_DEXD_b1"/>
    <property type="match status" value="1"/>
</dbReference>
<dbReference type="GO" id="GO:0016887">
    <property type="term" value="F:ATP hydrolysis activity"/>
    <property type="evidence" value="ECO:0007669"/>
    <property type="project" value="TreeGrafter"/>
</dbReference>
<proteinExistence type="predicted"/>
<evidence type="ECO:0000259" key="1">
    <source>
        <dbReference type="PROSITE" id="PS50035"/>
    </source>
</evidence>
<evidence type="ECO:0000313" key="4">
    <source>
        <dbReference type="EMBL" id="TNC52584.1"/>
    </source>
</evidence>
<dbReference type="SMART" id="SM00487">
    <property type="entry name" value="DEXDc"/>
    <property type="match status" value="1"/>
</dbReference>
<dbReference type="Pfam" id="PF11907">
    <property type="entry name" value="DUF3427"/>
    <property type="match status" value="1"/>
</dbReference>
<accession>A0A5C4N1P2</accession>
<evidence type="ECO:0000313" key="6">
    <source>
        <dbReference type="Proteomes" id="UP000306740"/>
    </source>
</evidence>
<dbReference type="EMBL" id="VDFR01000002">
    <property type="protein sequence ID" value="TNC52584.1"/>
    <property type="molecule type" value="Genomic_DNA"/>
</dbReference>
<dbReference type="CDD" id="cd18799">
    <property type="entry name" value="SF2_C_EcoAI-like"/>
    <property type="match status" value="1"/>
</dbReference>
<dbReference type="GO" id="GO:0005524">
    <property type="term" value="F:ATP binding"/>
    <property type="evidence" value="ECO:0007669"/>
    <property type="project" value="InterPro"/>
</dbReference>
<dbReference type="AlphaFoldDB" id="A0A5C4N1P2"/>
<dbReference type="InterPro" id="IPR006935">
    <property type="entry name" value="Helicase/UvrB_N"/>
</dbReference>
<feature type="domain" description="Helicase C-terminal" evidence="3">
    <location>
        <begin position="534"/>
        <end position="691"/>
    </location>
</feature>
<dbReference type="PROSITE" id="PS51194">
    <property type="entry name" value="HELICASE_CTER"/>
    <property type="match status" value="1"/>
</dbReference>
<dbReference type="InterPro" id="IPR014001">
    <property type="entry name" value="Helicase_ATP-bd"/>
</dbReference>
<evidence type="ECO:0000259" key="3">
    <source>
        <dbReference type="PROSITE" id="PS51194"/>
    </source>
</evidence>
<reference evidence="4 6" key="1">
    <citation type="submission" date="2019-05" db="EMBL/GenBank/DDBJ databases">
        <title>Mumia sp. nov., isolated from the intestinal contents of plateau pika (Ochotona curzoniae) in the Qinghai-Tibet plateau of China.</title>
        <authorList>
            <person name="Tian Z."/>
        </authorList>
    </citation>
    <scope>NUCLEOTIDE SEQUENCE [LARGE SCALE GENOMIC DNA]</scope>
    <source>
        <strain evidence="6">527</strain>
        <strain evidence="4">Z527</strain>
    </source>
</reference>
<dbReference type="Pfam" id="PF13091">
    <property type="entry name" value="PLDc_2"/>
    <property type="match status" value="1"/>
</dbReference>
<dbReference type="PROSITE" id="PS50035">
    <property type="entry name" value="PLD"/>
    <property type="match status" value="1"/>
</dbReference>
<gene>
    <name evidence="5" type="ORF">FHE65_00140</name>
    <name evidence="4" type="ORF">FHE65_00325</name>
</gene>
<dbReference type="OrthoDB" id="9776021at2"/>
<dbReference type="SMART" id="SM00490">
    <property type="entry name" value="HELICc"/>
    <property type="match status" value="1"/>
</dbReference>
<name>A0A5C4N1P2_9ACTN</name>
<dbReference type="EMBL" id="VDFR01000001">
    <property type="protein sequence ID" value="TNC52682.1"/>
    <property type="molecule type" value="Genomic_DNA"/>
</dbReference>
<dbReference type="Pfam" id="PF04851">
    <property type="entry name" value="ResIII"/>
    <property type="match status" value="1"/>
</dbReference>
<protein>
    <submittedName>
        <fullName evidence="4">DUF3427 domain-containing protein</fullName>
    </submittedName>
</protein>
<feature type="domain" description="Helicase ATP-binding" evidence="2">
    <location>
        <begin position="320"/>
        <end position="461"/>
    </location>
</feature>
<dbReference type="Pfam" id="PF00271">
    <property type="entry name" value="Helicase_C"/>
    <property type="match status" value="1"/>
</dbReference>
<dbReference type="InterPro" id="IPR021835">
    <property type="entry name" value="DUF3427"/>
</dbReference>
<sequence>MSESLPEGLYESLVTESLQNHLATHPQLRPIFGALDDAESPDVLARHVADVVRARLADAKREDRVALVNELLVHLDSTSENVAGTGEQLLALTADRLGAAPLPRPATPLSDAALLTNAKDEPVLGSELRSELASANSVDLLCAFIRWHGLRVLEEPLAELKRRGIRIRVLTTTYVGATERRALDELVRRFGAEVKVNYETQSTRLHAKAWLLRRKTGFDTAYVGSSNLSRSALVDGLEWNVRLSAIATPALIRKFEATFDSYWLDDAFVSYDPDRDGDRLDDALRIAGGGGRTDNGAISLAGLEVTARPHQLAILEALASERARDRHRNLVVAATGTGKTIVAALDYRDLREAAKRDLNLLFVAHRKEILEQSRRAYREVLADGAFGEMYADGMRPERWRHVFASVQALGAYGVGRIDPAQFDVVVIDEFHHARATSYAALLDRLQPQELLGLTATPERGDGFDVRDLFGGRAAYELRLWDALEQDLLVPFHYFGVADDVDLSGLEWKRGSYDIEGLDRVYTGNDARTAKVLRELQDKVTDVRDMRAIGFCVSVRHAEYMAAKFNAANIPSLAVSGDSTRDERSGALSRLRSLEVNCLFAADLYNEGLDVPQVDTILMLRPTASATIFLQQLGRGLRRARGKAVLTVLDFIGNQRKEFRFDQRYRSLTGTSRRRLEREIEQGFPYLPSGSQIVLDRVAQRIVLDNVRGQLRLSAKDLAREVRSVGEATLADFLTESGLDLPDIYGRKQTWTQLRRAAHLPTPPAGPEEDVLLRRVRSVLHVDDAERAAAYRHLLAADGPVYGDLSDREKRLARMLIFAVWPPRMPLDSYDAALITLREHPAVTAEMTQLVALTEDRARHVVKSLGEGLQHLPLASHARYRREEILAGFDYATLERKPSSHMTGVAWAEETRTDLLLVTLHKTEAHFSPNTMYRDFALAADQFHWESQNSTAADVPTGRRYREHAELGSHVVLFVRDAQEDDFGTGAPYTCLGQVDYVEHTGEKPMAITWRLRRAMPADLYVRASAVAR</sequence>
<dbReference type="InterPro" id="IPR001736">
    <property type="entry name" value="PLipase_D/transphosphatidylase"/>
</dbReference>
<dbReference type="GO" id="GO:0006793">
    <property type="term" value="P:phosphorus metabolic process"/>
    <property type="evidence" value="ECO:0007669"/>
    <property type="project" value="UniProtKB-ARBA"/>
</dbReference>
<dbReference type="SUPFAM" id="SSF52540">
    <property type="entry name" value="P-loop containing nucleoside triphosphate hydrolases"/>
    <property type="match status" value="1"/>
</dbReference>